<evidence type="ECO:0000313" key="3">
    <source>
        <dbReference type="Proteomes" id="UP001179952"/>
    </source>
</evidence>
<feature type="region of interest" description="Disordered" evidence="1">
    <location>
        <begin position="170"/>
        <end position="239"/>
    </location>
</feature>
<feature type="compositionally biased region" description="Polar residues" evidence="1">
    <location>
        <begin position="173"/>
        <end position="188"/>
    </location>
</feature>
<dbReference type="Proteomes" id="UP001179952">
    <property type="component" value="Unassembled WGS sequence"/>
</dbReference>
<dbReference type="EMBL" id="JAUJYN010000001">
    <property type="protein sequence ID" value="KAK1281235.1"/>
    <property type="molecule type" value="Genomic_DNA"/>
</dbReference>
<gene>
    <name evidence="2" type="ORF">QJS04_geneDACA018221</name>
</gene>
<feature type="compositionally biased region" description="Polar residues" evidence="1">
    <location>
        <begin position="1"/>
        <end position="20"/>
    </location>
</feature>
<reference evidence="2" key="2">
    <citation type="submission" date="2023-06" db="EMBL/GenBank/DDBJ databases">
        <authorList>
            <person name="Ma L."/>
            <person name="Liu K.-W."/>
            <person name="Li Z."/>
            <person name="Hsiao Y.-Y."/>
            <person name="Qi Y."/>
            <person name="Fu T."/>
            <person name="Tang G."/>
            <person name="Zhang D."/>
            <person name="Sun W.-H."/>
            <person name="Liu D.-K."/>
            <person name="Li Y."/>
            <person name="Chen G.-Z."/>
            <person name="Liu X.-D."/>
            <person name="Liao X.-Y."/>
            <person name="Jiang Y.-T."/>
            <person name="Yu X."/>
            <person name="Hao Y."/>
            <person name="Huang J."/>
            <person name="Zhao X.-W."/>
            <person name="Ke S."/>
            <person name="Chen Y.-Y."/>
            <person name="Wu W.-L."/>
            <person name="Hsu J.-L."/>
            <person name="Lin Y.-F."/>
            <person name="Huang M.-D."/>
            <person name="Li C.-Y."/>
            <person name="Huang L."/>
            <person name="Wang Z.-W."/>
            <person name="Zhao X."/>
            <person name="Zhong W.-Y."/>
            <person name="Peng D.-H."/>
            <person name="Ahmad S."/>
            <person name="Lan S."/>
            <person name="Zhang J.-S."/>
            <person name="Tsai W.-C."/>
            <person name="Van De Peer Y."/>
            <person name="Liu Z.-J."/>
        </authorList>
    </citation>
    <scope>NUCLEOTIDE SEQUENCE</scope>
    <source>
        <strain evidence="2">SCP</strain>
        <tissue evidence="2">Leaves</tissue>
    </source>
</reference>
<organism evidence="2 3">
    <name type="scientific">Acorus gramineus</name>
    <name type="common">Dwarf sweet flag</name>
    <dbReference type="NCBI Taxonomy" id="55184"/>
    <lineage>
        <taxon>Eukaryota</taxon>
        <taxon>Viridiplantae</taxon>
        <taxon>Streptophyta</taxon>
        <taxon>Embryophyta</taxon>
        <taxon>Tracheophyta</taxon>
        <taxon>Spermatophyta</taxon>
        <taxon>Magnoliopsida</taxon>
        <taxon>Liliopsida</taxon>
        <taxon>Acoraceae</taxon>
        <taxon>Acorus</taxon>
    </lineage>
</organism>
<proteinExistence type="predicted"/>
<sequence length="239" mass="25625">MMSQQDHVMSSATSETTTPPNRKRGRPPKSASSELGRSSQHNTIPTDNTDDDAFIGQMVSGVVDGMFDAGYMLTVRVADSETMLRGVIFEPGLSIPITTENDVAPNAKMFKRVEVPISSTQAPKQGVTNTNASIIPPIRSQPLEPDHGPVVMQAVEGKITKEVGVMHEKENETSAPMNGPTNTENSVKTAMESMDDKPVLGSGDHTLQGPTETLKEEKSTHAHEDSVEVTKGANADLES</sequence>
<protein>
    <submittedName>
        <fullName evidence="2">Uncharacterized protein</fullName>
    </submittedName>
</protein>
<comment type="caution">
    <text evidence="2">The sequence shown here is derived from an EMBL/GenBank/DDBJ whole genome shotgun (WGS) entry which is preliminary data.</text>
</comment>
<dbReference type="PANTHER" id="PTHR34682">
    <property type="entry name" value="AT HOOK MOTIF-CONTAINING PROTEIN"/>
    <property type="match status" value="1"/>
</dbReference>
<accession>A0AAV9BWQ4</accession>
<dbReference type="InterPro" id="IPR045881">
    <property type="entry name" value="MNM1-like"/>
</dbReference>
<evidence type="ECO:0000313" key="2">
    <source>
        <dbReference type="EMBL" id="KAK1281235.1"/>
    </source>
</evidence>
<evidence type="ECO:0000256" key="1">
    <source>
        <dbReference type="SAM" id="MobiDB-lite"/>
    </source>
</evidence>
<keyword evidence="3" id="KW-1185">Reference proteome</keyword>
<dbReference type="AlphaFoldDB" id="A0AAV9BWQ4"/>
<name>A0AAV9BWQ4_ACOGR</name>
<feature type="compositionally biased region" description="Polar residues" evidence="1">
    <location>
        <begin position="30"/>
        <end position="47"/>
    </location>
</feature>
<reference evidence="2" key="1">
    <citation type="journal article" date="2023" name="Nat. Commun.">
        <title>Diploid and tetraploid genomes of Acorus and the evolution of monocots.</title>
        <authorList>
            <person name="Ma L."/>
            <person name="Liu K.W."/>
            <person name="Li Z."/>
            <person name="Hsiao Y.Y."/>
            <person name="Qi Y."/>
            <person name="Fu T."/>
            <person name="Tang G.D."/>
            <person name="Zhang D."/>
            <person name="Sun W.H."/>
            <person name="Liu D.K."/>
            <person name="Li Y."/>
            <person name="Chen G.Z."/>
            <person name="Liu X.D."/>
            <person name="Liao X.Y."/>
            <person name="Jiang Y.T."/>
            <person name="Yu X."/>
            <person name="Hao Y."/>
            <person name="Huang J."/>
            <person name="Zhao X.W."/>
            <person name="Ke S."/>
            <person name="Chen Y.Y."/>
            <person name="Wu W.L."/>
            <person name="Hsu J.L."/>
            <person name="Lin Y.F."/>
            <person name="Huang M.D."/>
            <person name="Li C.Y."/>
            <person name="Huang L."/>
            <person name="Wang Z.W."/>
            <person name="Zhao X."/>
            <person name="Zhong W.Y."/>
            <person name="Peng D.H."/>
            <person name="Ahmad S."/>
            <person name="Lan S."/>
            <person name="Zhang J.S."/>
            <person name="Tsai W.C."/>
            <person name="Van de Peer Y."/>
            <person name="Liu Z.J."/>
        </authorList>
    </citation>
    <scope>NUCLEOTIDE SEQUENCE</scope>
    <source>
        <strain evidence="2">SCP</strain>
    </source>
</reference>
<dbReference type="PANTHER" id="PTHR34682:SF1">
    <property type="entry name" value="PROTEIN METABOLIC NETWORK MODULATOR 1"/>
    <property type="match status" value="1"/>
</dbReference>
<feature type="region of interest" description="Disordered" evidence="1">
    <location>
        <begin position="1"/>
        <end position="52"/>
    </location>
</feature>
<feature type="compositionally biased region" description="Basic and acidic residues" evidence="1">
    <location>
        <begin position="213"/>
        <end position="228"/>
    </location>
</feature>